<dbReference type="AlphaFoldDB" id="A0A1G9MG65"/>
<sequence length="433" mass="45690">MSTLILPRMRRGLIAAAAAVVVAAVALVAVMAPRPASAASLTEITGFGTNPSNLQMYLYVPDDVDPEPALVVGIHYCTGSGPAFYSGTEWAQLADQYGFIVLYPSVTRSSKCWDVSSQASLNGTGSDSVGIKSMIDWVFANYDVNEDEVYSTGVSSGAMMTNVMLANYPDLFEAGASFSGVPFTCFATTDGSEWNSQCSNGQINRTPAQWGDAVRAVNAGYTGEWPRMQIWHGTGDTTLYYQNFQEQIDQWTNVHGTDQTPDLSDTPQANWNRTRYGGTGSQPAVEAISLQGVGHNLYVWGMASKALEFFGYDTDVDPTTSPTDPVTTPTGGPTGGCSAVIKVVSSWNSGWQANVDVTAGAAAISGWRLTWTWPGGQAISSHWNATVTTSGSSVTATDVDWNGTVAAGQTKTSAWGFIGSGSSATPAVTCTPA</sequence>
<proteinExistence type="predicted"/>
<evidence type="ECO:0000256" key="2">
    <source>
        <dbReference type="ARBA" id="ARBA00022801"/>
    </source>
</evidence>
<feature type="signal peptide" evidence="3">
    <location>
        <begin position="1"/>
        <end position="38"/>
    </location>
</feature>
<gene>
    <name evidence="5" type="ORF">SAMN05216298_4957</name>
</gene>
<dbReference type="SUPFAM" id="SSF49384">
    <property type="entry name" value="Carbohydrate-binding domain"/>
    <property type="match status" value="1"/>
</dbReference>
<dbReference type="Proteomes" id="UP000198662">
    <property type="component" value="Unassembled WGS sequence"/>
</dbReference>
<evidence type="ECO:0000256" key="1">
    <source>
        <dbReference type="ARBA" id="ARBA00022729"/>
    </source>
</evidence>
<dbReference type="SUPFAM" id="SSF53474">
    <property type="entry name" value="alpha/beta-Hydrolases"/>
    <property type="match status" value="2"/>
</dbReference>
<evidence type="ECO:0000259" key="4">
    <source>
        <dbReference type="PROSITE" id="PS51173"/>
    </source>
</evidence>
<keyword evidence="6" id="KW-1185">Reference proteome</keyword>
<dbReference type="STRING" id="380244.SAMN05216298_4957"/>
<dbReference type="GO" id="GO:0004553">
    <property type="term" value="F:hydrolase activity, hydrolyzing O-glycosyl compounds"/>
    <property type="evidence" value="ECO:0007669"/>
    <property type="project" value="InterPro"/>
</dbReference>
<dbReference type="InterPro" id="IPR012291">
    <property type="entry name" value="CBM2_carb-bd_dom_sf"/>
</dbReference>
<dbReference type="InterPro" id="IPR029058">
    <property type="entry name" value="AB_hydrolase_fold"/>
</dbReference>
<feature type="chain" id="PRO_5011764576" evidence="3">
    <location>
        <begin position="39"/>
        <end position="433"/>
    </location>
</feature>
<dbReference type="PROSITE" id="PS51318">
    <property type="entry name" value="TAT"/>
    <property type="match status" value="1"/>
</dbReference>
<dbReference type="InterPro" id="IPR010126">
    <property type="entry name" value="Esterase_phb"/>
</dbReference>
<evidence type="ECO:0000313" key="6">
    <source>
        <dbReference type="Proteomes" id="UP000198662"/>
    </source>
</evidence>
<dbReference type="PANTHER" id="PTHR43037:SF5">
    <property type="entry name" value="FERULOYL ESTERASE"/>
    <property type="match status" value="1"/>
</dbReference>
<dbReference type="InterPro" id="IPR006311">
    <property type="entry name" value="TAT_signal"/>
</dbReference>
<feature type="domain" description="CBM2" evidence="4">
    <location>
        <begin position="330"/>
        <end position="433"/>
    </location>
</feature>
<organism evidence="5 6">
    <name type="scientific">Glycomyces sambucus</name>
    <dbReference type="NCBI Taxonomy" id="380244"/>
    <lineage>
        <taxon>Bacteria</taxon>
        <taxon>Bacillati</taxon>
        <taxon>Actinomycetota</taxon>
        <taxon>Actinomycetes</taxon>
        <taxon>Glycomycetales</taxon>
        <taxon>Glycomycetaceae</taxon>
        <taxon>Glycomyces</taxon>
    </lineage>
</organism>
<dbReference type="EMBL" id="FNGF01000009">
    <property type="protein sequence ID" value="SDL73262.1"/>
    <property type="molecule type" value="Genomic_DNA"/>
</dbReference>
<evidence type="ECO:0000256" key="3">
    <source>
        <dbReference type="SAM" id="SignalP"/>
    </source>
</evidence>
<dbReference type="Pfam" id="PF00553">
    <property type="entry name" value="CBM_2"/>
    <property type="match status" value="1"/>
</dbReference>
<name>A0A1G9MG65_9ACTN</name>
<dbReference type="PROSITE" id="PS51173">
    <property type="entry name" value="CBM2"/>
    <property type="match status" value="1"/>
</dbReference>
<dbReference type="InterPro" id="IPR001919">
    <property type="entry name" value="CBD2"/>
</dbReference>
<protein>
    <submittedName>
        <fullName evidence="5">Esterase, PHB depolymerase family</fullName>
    </submittedName>
</protein>
<accession>A0A1G9MG65</accession>
<keyword evidence="2" id="KW-0378">Hydrolase</keyword>
<dbReference type="Gene3D" id="2.60.40.290">
    <property type="match status" value="1"/>
</dbReference>
<dbReference type="PANTHER" id="PTHR43037">
    <property type="entry name" value="UNNAMED PRODUCT-RELATED"/>
    <property type="match status" value="1"/>
</dbReference>
<dbReference type="Gene3D" id="3.40.50.1820">
    <property type="entry name" value="alpha/beta hydrolase"/>
    <property type="match status" value="1"/>
</dbReference>
<reference evidence="6" key="1">
    <citation type="submission" date="2016-10" db="EMBL/GenBank/DDBJ databases">
        <authorList>
            <person name="Varghese N."/>
            <person name="Submissions S."/>
        </authorList>
    </citation>
    <scope>NUCLEOTIDE SEQUENCE [LARGE SCALE GENOMIC DNA]</scope>
    <source>
        <strain evidence="6">CGMCC 4.3147</strain>
    </source>
</reference>
<dbReference type="InterPro" id="IPR050955">
    <property type="entry name" value="Plant_Biomass_Hydrol_Est"/>
</dbReference>
<dbReference type="GO" id="GO:0030247">
    <property type="term" value="F:polysaccharide binding"/>
    <property type="evidence" value="ECO:0007669"/>
    <property type="project" value="UniProtKB-UniRule"/>
</dbReference>
<dbReference type="GO" id="GO:0005975">
    <property type="term" value="P:carbohydrate metabolic process"/>
    <property type="evidence" value="ECO:0007669"/>
    <property type="project" value="InterPro"/>
</dbReference>
<dbReference type="InterPro" id="IPR008965">
    <property type="entry name" value="CBM2/CBM3_carb-bd_dom_sf"/>
</dbReference>
<keyword evidence="1 3" id="KW-0732">Signal</keyword>
<dbReference type="OrthoDB" id="9767239at2"/>
<evidence type="ECO:0000313" key="5">
    <source>
        <dbReference type="EMBL" id="SDL73262.1"/>
    </source>
</evidence>
<dbReference type="SMART" id="SM00637">
    <property type="entry name" value="CBD_II"/>
    <property type="match status" value="1"/>
</dbReference>
<dbReference type="Pfam" id="PF10503">
    <property type="entry name" value="Esterase_PHB"/>
    <property type="match status" value="1"/>
</dbReference>
<dbReference type="NCBIfam" id="TIGR01840">
    <property type="entry name" value="esterase_phb"/>
    <property type="match status" value="1"/>
</dbReference>
<dbReference type="GO" id="GO:0005576">
    <property type="term" value="C:extracellular region"/>
    <property type="evidence" value="ECO:0007669"/>
    <property type="project" value="InterPro"/>
</dbReference>